<feature type="domain" description="Peptidase M20 dimerisation" evidence="5">
    <location>
        <begin position="227"/>
        <end position="325"/>
    </location>
</feature>
<name>A0A0U1L2R9_9FIRM</name>
<keyword evidence="3" id="KW-0862">Zinc</keyword>
<organism evidence="6 7">
    <name type="scientific">Sporomusa ovata</name>
    <dbReference type="NCBI Taxonomy" id="2378"/>
    <lineage>
        <taxon>Bacteria</taxon>
        <taxon>Bacillati</taxon>
        <taxon>Bacillota</taxon>
        <taxon>Negativicutes</taxon>
        <taxon>Selenomonadales</taxon>
        <taxon>Sporomusaceae</taxon>
        <taxon>Sporomusa</taxon>
    </lineage>
</organism>
<dbReference type="EMBL" id="CTRP01000014">
    <property type="protein sequence ID" value="CQR73950.1"/>
    <property type="molecule type" value="Genomic_DNA"/>
</dbReference>
<dbReference type="Gene3D" id="3.40.630.10">
    <property type="entry name" value="Zn peptidases"/>
    <property type="match status" value="1"/>
</dbReference>
<dbReference type="GO" id="GO:0050538">
    <property type="term" value="F:N-carbamoyl-L-amino-acid hydrolase activity"/>
    <property type="evidence" value="ECO:0007669"/>
    <property type="project" value="UniProtKB-EC"/>
</dbReference>
<keyword evidence="2 6" id="KW-0378">Hydrolase</keyword>
<comment type="cofactor">
    <cofactor evidence="3">
        <name>Zn(2+)</name>
        <dbReference type="ChEBI" id="CHEBI:29105"/>
    </cofactor>
    <text evidence="3">Binds 2 Zn(2+) ions per subunit.</text>
</comment>
<dbReference type="EC" id="3.5.1.87" evidence="6"/>
<comment type="similarity">
    <text evidence="1">Belongs to the peptidase M20 family.</text>
</comment>
<gene>
    <name evidence="6" type="ORF">SpAn4DRAFT_0412</name>
</gene>
<dbReference type="PIRSF" id="PIRSF001235">
    <property type="entry name" value="Amidase_carbamoylase"/>
    <property type="match status" value="1"/>
</dbReference>
<dbReference type="CDD" id="cd03884">
    <property type="entry name" value="M20_bAS"/>
    <property type="match status" value="1"/>
</dbReference>
<dbReference type="InterPro" id="IPR036264">
    <property type="entry name" value="Bact_exopeptidase_dim_dom"/>
</dbReference>
<keyword evidence="3" id="KW-0479">Metal-binding</keyword>
<feature type="binding site" evidence="4">
    <location>
        <position position="287"/>
    </location>
    <ligand>
        <name>allantoate</name>
        <dbReference type="ChEBI" id="CHEBI:17536"/>
    </ligand>
</feature>
<keyword evidence="7" id="KW-1185">Reference proteome</keyword>
<feature type="binding site" evidence="3">
    <location>
        <position position="91"/>
    </location>
    <ligand>
        <name>Zn(2+)</name>
        <dbReference type="ChEBI" id="CHEBI:29105"/>
        <label>1</label>
    </ligand>
</feature>
<reference evidence="7" key="1">
    <citation type="submission" date="2015-03" db="EMBL/GenBank/DDBJ databases">
        <authorList>
            <person name="Nijsse Bart"/>
        </authorList>
    </citation>
    <scope>NUCLEOTIDE SEQUENCE [LARGE SCALE GENOMIC DNA]</scope>
</reference>
<sequence length="421" mass="44939">MLKGAITIQANNLYDIKSVLTQIEQVSQFSQDNAGITRLAFTPADYQARNYIISLMQTSGLTVHIDAIGNIIGRFVPEGTDSSPAVATGSHLDTVPSGGKYDGVLGIVCGLAAINRLKSQSDIRHPLEVIVFAAKESSRFNLPTIGSKAMAGLVTAATLNAIKDQDGIALAAELAAIGFQTKQISTASRSKNSIKGFVELHIEQGQVLEQGRIRIGIVDKVSAPTRLKITVRGTAGHSSVAPIEERQDALVSAAMIILAVRNIAAEYEYQGTVATVTILKTYPGSINVIPGQVEMWVDIRGTEHESVIEILQEIKDAVSSIADDYNTPVAIEVLSSEKPILLDDTINQIMEAACCKLKQTSVRLDSRVSHDAMNIAHIAPAGVLLIPCKDGISYNACQEAAPEDIAAGLDVLTEILYQLAK</sequence>
<proteinExistence type="inferred from homology"/>
<dbReference type="Gene3D" id="3.30.70.360">
    <property type="match status" value="1"/>
</dbReference>
<dbReference type="NCBIfam" id="TIGR01879">
    <property type="entry name" value="hydantase"/>
    <property type="match status" value="1"/>
</dbReference>
<accession>A0A0U1L2R9</accession>
<dbReference type="InterPro" id="IPR002933">
    <property type="entry name" value="Peptidase_M20"/>
</dbReference>
<dbReference type="AlphaFoldDB" id="A0A0U1L2R9"/>
<feature type="binding site" evidence="4">
    <location>
        <position position="226"/>
    </location>
    <ligand>
        <name>allantoate</name>
        <dbReference type="ChEBI" id="CHEBI:17536"/>
    </ligand>
</feature>
<dbReference type="InterPro" id="IPR011650">
    <property type="entry name" value="Peptidase_M20_dimer"/>
</dbReference>
<dbReference type="SUPFAM" id="SSF53187">
    <property type="entry name" value="Zn-dependent exopeptidases"/>
    <property type="match status" value="1"/>
</dbReference>
<feature type="binding site" evidence="3">
    <location>
        <position position="201"/>
    </location>
    <ligand>
        <name>Zn(2+)</name>
        <dbReference type="ChEBI" id="CHEBI:29105"/>
        <label>1</label>
    </ligand>
</feature>
<feature type="binding site" evidence="3">
    <location>
        <position position="102"/>
    </location>
    <ligand>
        <name>Zn(2+)</name>
        <dbReference type="ChEBI" id="CHEBI:29105"/>
        <label>2</label>
    </ligand>
</feature>
<evidence type="ECO:0000259" key="5">
    <source>
        <dbReference type="Pfam" id="PF07687"/>
    </source>
</evidence>
<protein>
    <submittedName>
        <fullName evidence="6">N-carbamoyl-L-amino acid hydrolase</fullName>
        <ecNumber evidence="6">3.5.1.87</ecNumber>
    </submittedName>
</protein>
<evidence type="ECO:0000256" key="2">
    <source>
        <dbReference type="ARBA" id="ARBA00022801"/>
    </source>
</evidence>
<feature type="binding site" evidence="3">
    <location>
        <position position="136"/>
    </location>
    <ligand>
        <name>Zn(2+)</name>
        <dbReference type="ChEBI" id="CHEBI:29105"/>
        <label>2</label>
    </ligand>
</feature>
<evidence type="ECO:0000256" key="4">
    <source>
        <dbReference type="PIRSR" id="PIRSR001235-2"/>
    </source>
</evidence>
<dbReference type="Pfam" id="PF07687">
    <property type="entry name" value="M20_dimer"/>
    <property type="match status" value="1"/>
</dbReference>
<dbReference type="GO" id="GO:0046872">
    <property type="term" value="F:metal ion binding"/>
    <property type="evidence" value="ECO:0007669"/>
    <property type="project" value="UniProtKB-KW"/>
</dbReference>
<dbReference type="PANTHER" id="PTHR32494:SF5">
    <property type="entry name" value="ALLANTOATE AMIDOHYDROLASE"/>
    <property type="match status" value="1"/>
</dbReference>
<dbReference type="SUPFAM" id="SSF55031">
    <property type="entry name" value="Bacterial exopeptidase dimerisation domain"/>
    <property type="match status" value="1"/>
</dbReference>
<evidence type="ECO:0000256" key="1">
    <source>
        <dbReference type="ARBA" id="ARBA00006153"/>
    </source>
</evidence>
<feature type="binding site" evidence="4">
    <location>
        <position position="300"/>
    </location>
    <ligand>
        <name>allantoate</name>
        <dbReference type="ChEBI" id="CHEBI:17536"/>
    </ligand>
</feature>
<dbReference type="InterPro" id="IPR010158">
    <property type="entry name" value="Amidase_Cbmase"/>
</dbReference>
<dbReference type="Pfam" id="PF01546">
    <property type="entry name" value="Peptidase_M20"/>
    <property type="match status" value="1"/>
</dbReference>
<feature type="binding site" evidence="3">
    <location>
        <position position="102"/>
    </location>
    <ligand>
        <name>Zn(2+)</name>
        <dbReference type="ChEBI" id="CHEBI:29105"/>
        <label>1</label>
    </ligand>
</feature>
<dbReference type="GO" id="GO:0016813">
    <property type="term" value="F:hydrolase activity, acting on carbon-nitrogen (but not peptide) bonds, in linear amidines"/>
    <property type="evidence" value="ECO:0007669"/>
    <property type="project" value="InterPro"/>
</dbReference>
<dbReference type="PANTHER" id="PTHR32494">
    <property type="entry name" value="ALLANTOATE DEIMINASE-RELATED"/>
    <property type="match status" value="1"/>
</dbReference>
<dbReference type="RefSeq" id="WP_021169952.1">
    <property type="nucleotide sequence ID" value="NZ_CTRP01000014.1"/>
</dbReference>
<evidence type="ECO:0000313" key="6">
    <source>
        <dbReference type="EMBL" id="CQR73950.1"/>
    </source>
</evidence>
<evidence type="ECO:0000313" key="7">
    <source>
        <dbReference type="Proteomes" id="UP000049855"/>
    </source>
</evidence>
<evidence type="ECO:0000256" key="3">
    <source>
        <dbReference type="PIRSR" id="PIRSR001235-1"/>
    </source>
</evidence>
<dbReference type="Proteomes" id="UP000049855">
    <property type="component" value="Unassembled WGS sequence"/>
</dbReference>